<comment type="caution">
    <text evidence="2">The sequence shown here is derived from an EMBL/GenBank/DDBJ whole genome shotgun (WGS) entry which is preliminary data.</text>
</comment>
<dbReference type="InterPro" id="IPR032675">
    <property type="entry name" value="LRR_dom_sf"/>
</dbReference>
<proteinExistence type="predicted"/>
<sequence length="660" mass="74816">MMVDALLMNTSLTHLCYANTHINISSNGWEKLLSSHQSLTSLHLSAEQIKDNVVHAILNSLTASHRQITLECDEFLDCSIPRILDALRRSDTFYDVHLIGHPLKGHPAIAAQLAKNKERAESKFSEATERPSTVRLYLCGLPFSGKTTIRKSVAMCSASRSARYIGKLHRISTLSDNACRTRGIEVTALQNKEDESTRISIWDLAGQTEFHAFHDSMLPDMCDRAISPLFLFVWCPFRLDNAGRIITGENGRRVLKTKDEFSGDLRYWLRFVASKASPSESFKPKVFLAITRKDLLCDHNLSMWLRSDLEKIHREFTDHVEVDVEKGVFEVNATRPKSMALLTSYIFSVARTILDAAPLESKICEKVRRFLETSTSLHQLPPIIHKQELQRILSTEESLFLPRDTFDAVAKCLVNSGDIIFYVSVELVVLDVQWFCNKIMGDLLHFNVQCDASDGSKGFFTAVDLAKLLEEHVNQRKTSLRSMFIRSKLSPQIVDGRLLVQLLMCFRLDCEVDSRERHSMVFIPASLSGMKRKKAILQKDYFRPQESSLVVGRRLSVNDNLRTFLTPGVFPLLQVSFHNHLTPQQVHVTLAQDLIAFAMDGAEVFVELCRMEGHDAFIDVLVSFENCLLDDALEWMEENLLGKMKEVLAESRGIPGAEIR</sequence>
<evidence type="ECO:0008006" key="4">
    <source>
        <dbReference type="Google" id="ProtNLM"/>
    </source>
</evidence>
<dbReference type="OMA" id="CYANTHI"/>
<dbReference type="SUPFAM" id="SSF52540">
    <property type="entry name" value="P-loop containing nucleoside triphosphate hydrolases"/>
    <property type="match status" value="1"/>
</dbReference>
<dbReference type="AlphaFoldDB" id="A0A8T2SS96"/>
<evidence type="ECO:0000256" key="1">
    <source>
        <dbReference type="ARBA" id="ARBA00022528"/>
    </source>
</evidence>
<dbReference type="Gene3D" id="3.80.10.10">
    <property type="entry name" value="Ribonuclease Inhibitor"/>
    <property type="match status" value="1"/>
</dbReference>
<gene>
    <name evidence="2" type="ORF">KP509_18G016700</name>
</gene>
<reference evidence="2" key="1">
    <citation type="submission" date="2021-08" db="EMBL/GenBank/DDBJ databases">
        <title>WGS assembly of Ceratopteris richardii.</title>
        <authorList>
            <person name="Marchant D.B."/>
            <person name="Chen G."/>
            <person name="Jenkins J."/>
            <person name="Shu S."/>
            <person name="Leebens-Mack J."/>
            <person name="Grimwood J."/>
            <person name="Schmutz J."/>
            <person name="Soltis P."/>
            <person name="Soltis D."/>
            <person name="Chen Z.-H."/>
        </authorList>
    </citation>
    <scope>NUCLEOTIDE SEQUENCE</scope>
    <source>
        <strain evidence="2">Whitten #5841</strain>
        <tissue evidence="2">Leaf</tissue>
    </source>
</reference>
<dbReference type="PANTHER" id="PTHR47679:SF1">
    <property type="entry name" value="PROTEIN TORNADO 1"/>
    <property type="match status" value="1"/>
</dbReference>
<protein>
    <recommendedName>
        <fullName evidence="4">C-terminal of Roc (COR) domain-containing protein</fullName>
    </recommendedName>
</protein>
<dbReference type="PANTHER" id="PTHR47679">
    <property type="entry name" value="PROTEIN TORNADO 1"/>
    <property type="match status" value="1"/>
</dbReference>
<name>A0A8T2SS96_CERRI</name>
<dbReference type="Gene3D" id="3.40.50.300">
    <property type="entry name" value="P-loop containing nucleotide triphosphate hydrolases"/>
    <property type="match status" value="1"/>
</dbReference>
<dbReference type="EMBL" id="CM035423">
    <property type="protein sequence ID" value="KAH7365243.1"/>
    <property type="molecule type" value="Genomic_DNA"/>
</dbReference>
<keyword evidence="1" id="KW-0150">Chloroplast</keyword>
<organism evidence="2 3">
    <name type="scientific">Ceratopteris richardii</name>
    <name type="common">Triangle waterfern</name>
    <dbReference type="NCBI Taxonomy" id="49495"/>
    <lineage>
        <taxon>Eukaryota</taxon>
        <taxon>Viridiplantae</taxon>
        <taxon>Streptophyta</taxon>
        <taxon>Embryophyta</taxon>
        <taxon>Tracheophyta</taxon>
        <taxon>Polypodiopsida</taxon>
        <taxon>Polypodiidae</taxon>
        <taxon>Polypodiales</taxon>
        <taxon>Pteridineae</taxon>
        <taxon>Pteridaceae</taxon>
        <taxon>Parkerioideae</taxon>
        <taxon>Ceratopteris</taxon>
    </lineage>
</organism>
<evidence type="ECO:0000313" key="2">
    <source>
        <dbReference type="EMBL" id="KAH7365243.1"/>
    </source>
</evidence>
<keyword evidence="1" id="KW-0934">Plastid</keyword>
<dbReference type="SUPFAM" id="SSF52047">
    <property type="entry name" value="RNI-like"/>
    <property type="match status" value="1"/>
</dbReference>
<keyword evidence="3" id="KW-1185">Reference proteome</keyword>
<dbReference type="OrthoDB" id="537968at2759"/>
<evidence type="ECO:0000313" key="3">
    <source>
        <dbReference type="Proteomes" id="UP000825935"/>
    </source>
</evidence>
<dbReference type="Proteomes" id="UP000825935">
    <property type="component" value="Chromosome 18"/>
</dbReference>
<accession>A0A8T2SS96</accession>
<dbReference type="InterPro" id="IPR027417">
    <property type="entry name" value="P-loop_NTPase"/>
</dbReference>